<proteinExistence type="predicted"/>
<feature type="non-terminal residue" evidence="1">
    <location>
        <position position="97"/>
    </location>
</feature>
<evidence type="ECO:0000313" key="1">
    <source>
        <dbReference type="EMBL" id="PIW33975.1"/>
    </source>
</evidence>
<gene>
    <name evidence="1" type="ORF">COW28_01715</name>
</gene>
<dbReference type="AlphaFoldDB" id="A0A2M7GZS3"/>
<reference evidence="2" key="1">
    <citation type="submission" date="2017-09" db="EMBL/GenBank/DDBJ databases">
        <title>Depth-based differentiation of microbial function through sediment-hosted aquifers and enrichment of novel symbionts in the deep terrestrial subsurface.</title>
        <authorList>
            <person name="Probst A.J."/>
            <person name="Ladd B."/>
            <person name="Jarett J.K."/>
            <person name="Geller-Mcgrath D.E."/>
            <person name="Sieber C.M.K."/>
            <person name="Emerson J.B."/>
            <person name="Anantharaman K."/>
            <person name="Thomas B.C."/>
            <person name="Malmstrom R."/>
            <person name="Stieglmeier M."/>
            <person name="Klingl A."/>
            <person name="Woyke T."/>
            <person name="Ryan C.M."/>
            <person name="Banfield J.F."/>
        </authorList>
    </citation>
    <scope>NUCLEOTIDE SEQUENCE [LARGE SCALE GENOMIC DNA]</scope>
</reference>
<protein>
    <submittedName>
        <fullName evidence="1">Uncharacterized protein</fullName>
    </submittedName>
</protein>
<dbReference type="Proteomes" id="UP000230025">
    <property type="component" value="Unassembled WGS sequence"/>
</dbReference>
<evidence type="ECO:0000313" key="2">
    <source>
        <dbReference type="Proteomes" id="UP000230025"/>
    </source>
</evidence>
<organism evidence="1 2">
    <name type="scientific">bacterium (Candidatus Ratteibacteria) CG15_BIG_FIL_POST_REV_8_21_14_020_41_12</name>
    <dbReference type="NCBI Taxonomy" id="2014291"/>
    <lineage>
        <taxon>Bacteria</taxon>
        <taxon>Candidatus Ratteibacteria</taxon>
    </lineage>
</organism>
<accession>A0A2M7GZS3</accession>
<name>A0A2M7GZS3_9BACT</name>
<comment type="caution">
    <text evidence="1">The sequence shown here is derived from an EMBL/GenBank/DDBJ whole genome shotgun (WGS) entry which is preliminary data.</text>
</comment>
<dbReference type="EMBL" id="PFFY01000076">
    <property type="protein sequence ID" value="PIW33975.1"/>
    <property type="molecule type" value="Genomic_DNA"/>
</dbReference>
<sequence length="97" mass="9291">MIGGSNGTQGPLIVAGCGDGGTGGCKIANALTVVINGVQNSVIAQDNLRMPAGTQGKNTVAKYLISTGAGTSGTVTGPGNVVSKADYTTIAPAEAAA</sequence>